<evidence type="ECO:0008006" key="4">
    <source>
        <dbReference type="Google" id="ProtNLM"/>
    </source>
</evidence>
<proteinExistence type="predicted"/>
<keyword evidence="1" id="KW-0732">Signal</keyword>
<dbReference type="AlphaFoldDB" id="A0A2S6GRT0"/>
<dbReference type="EMBL" id="PTIX01000006">
    <property type="protein sequence ID" value="PPK67831.1"/>
    <property type="molecule type" value="Genomic_DNA"/>
</dbReference>
<dbReference type="Proteomes" id="UP000239203">
    <property type="component" value="Unassembled WGS sequence"/>
</dbReference>
<evidence type="ECO:0000313" key="2">
    <source>
        <dbReference type="EMBL" id="PPK67831.1"/>
    </source>
</evidence>
<organism evidence="2 3">
    <name type="scientific">Actinokineospora auranticolor</name>
    <dbReference type="NCBI Taxonomy" id="155976"/>
    <lineage>
        <taxon>Bacteria</taxon>
        <taxon>Bacillati</taxon>
        <taxon>Actinomycetota</taxon>
        <taxon>Actinomycetes</taxon>
        <taxon>Pseudonocardiales</taxon>
        <taxon>Pseudonocardiaceae</taxon>
        <taxon>Actinokineospora</taxon>
    </lineage>
</organism>
<accession>A0A2S6GRT0</accession>
<feature type="chain" id="PRO_5038623712" description="Lipoprotein" evidence="1">
    <location>
        <begin position="25"/>
        <end position="271"/>
    </location>
</feature>
<dbReference type="RefSeq" id="WP_146108019.1">
    <property type="nucleotide sequence ID" value="NZ_CP154825.1"/>
</dbReference>
<dbReference type="PROSITE" id="PS51257">
    <property type="entry name" value="PROKAR_LIPOPROTEIN"/>
    <property type="match status" value="1"/>
</dbReference>
<comment type="caution">
    <text evidence="2">The sequence shown here is derived from an EMBL/GenBank/DDBJ whole genome shotgun (WGS) entry which is preliminary data.</text>
</comment>
<name>A0A2S6GRT0_9PSEU</name>
<keyword evidence="3" id="KW-1185">Reference proteome</keyword>
<gene>
    <name evidence="2" type="ORF">CLV40_10661</name>
</gene>
<reference evidence="2 3" key="1">
    <citation type="submission" date="2018-02" db="EMBL/GenBank/DDBJ databases">
        <title>Genomic Encyclopedia of Archaeal and Bacterial Type Strains, Phase II (KMG-II): from individual species to whole genera.</title>
        <authorList>
            <person name="Goeker M."/>
        </authorList>
    </citation>
    <scope>NUCLEOTIDE SEQUENCE [LARGE SCALE GENOMIC DNA]</scope>
    <source>
        <strain evidence="2 3">YU 961-1</strain>
    </source>
</reference>
<sequence length="271" mass="28914">MRLVALVALSALVLAACGSPAAQRAPGPASVPHTFTLAVDELLDKVSSREKPVYQAETCGPSSSGRIYAWTEIAATGVDAHRIRTQGAELGWQLQDARGFEVFLLGPDDIRFAMRGDRIRAEFAECPNGDRQQLAGQFTPILTIQQTNSMGPAFTATAAAAQSLFASADPPLDFMVFPPTGDFFDAVHLPLVNCGREAAGAQWSTESRAHLRNGLESSAVARLLTDDWLINGPKGALEATHRYGAKVKVTVGEEAVLTTKGPCLDPRGQQK</sequence>
<evidence type="ECO:0000256" key="1">
    <source>
        <dbReference type="SAM" id="SignalP"/>
    </source>
</evidence>
<evidence type="ECO:0000313" key="3">
    <source>
        <dbReference type="Proteomes" id="UP000239203"/>
    </source>
</evidence>
<protein>
    <recommendedName>
        <fullName evidence="4">Lipoprotein</fullName>
    </recommendedName>
</protein>
<dbReference type="OrthoDB" id="3694227at2"/>
<feature type="signal peptide" evidence="1">
    <location>
        <begin position="1"/>
        <end position="24"/>
    </location>
</feature>